<dbReference type="InterPro" id="IPR003594">
    <property type="entry name" value="HATPase_dom"/>
</dbReference>
<comment type="caution">
    <text evidence="10">The sequence shown here is derived from an EMBL/GenBank/DDBJ whole genome shotgun (WGS) entry which is preliminary data.</text>
</comment>
<dbReference type="InterPro" id="IPR050351">
    <property type="entry name" value="BphY/WalK/GraS-like"/>
</dbReference>
<dbReference type="SUPFAM" id="SSF55874">
    <property type="entry name" value="ATPase domain of HSP90 chaperone/DNA topoisomerase II/histidine kinase"/>
    <property type="match status" value="1"/>
</dbReference>
<accession>A0A939BB66</accession>
<protein>
    <recommendedName>
        <fullName evidence="3">histidine kinase</fullName>
        <ecNumber evidence="3">2.7.13.3</ecNumber>
    </recommendedName>
</protein>
<dbReference type="InterPro" id="IPR005467">
    <property type="entry name" value="His_kinase_dom"/>
</dbReference>
<keyword evidence="11" id="KW-1185">Reference proteome</keyword>
<keyword evidence="8" id="KW-0812">Transmembrane</keyword>
<dbReference type="RefSeq" id="WP_204909369.1">
    <property type="nucleotide sequence ID" value="NZ_JACJLV010000032.1"/>
</dbReference>
<evidence type="ECO:0000256" key="7">
    <source>
        <dbReference type="ARBA" id="ARBA00023012"/>
    </source>
</evidence>
<comment type="catalytic activity">
    <reaction evidence="1">
        <text>ATP + protein L-histidine = ADP + protein N-phospho-L-histidine.</text>
        <dbReference type="EC" id="2.7.13.3"/>
    </reaction>
</comment>
<dbReference type="Proteomes" id="UP000713880">
    <property type="component" value="Unassembled WGS sequence"/>
</dbReference>
<organism evidence="10 11">
    <name type="scientific">Mordavella massiliensis</name>
    <dbReference type="NCBI Taxonomy" id="1871024"/>
    <lineage>
        <taxon>Bacteria</taxon>
        <taxon>Bacillati</taxon>
        <taxon>Bacillota</taxon>
        <taxon>Clostridia</taxon>
        <taxon>Eubacteriales</taxon>
        <taxon>Clostridiaceae</taxon>
        <taxon>Mordavella</taxon>
    </lineage>
</organism>
<proteinExistence type="predicted"/>
<dbReference type="SMART" id="SM00387">
    <property type="entry name" value="HATPase_c"/>
    <property type="match status" value="1"/>
</dbReference>
<keyword evidence="8" id="KW-1133">Transmembrane helix</keyword>
<dbReference type="GO" id="GO:0000155">
    <property type="term" value="F:phosphorelay sensor kinase activity"/>
    <property type="evidence" value="ECO:0007669"/>
    <property type="project" value="InterPro"/>
</dbReference>
<reference evidence="10" key="1">
    <citation type="submission" date="2020-08" db="EMBL/GenBank/DDBJ databases">
        <authorList>
            <person name="Cejkova D."/>
            <person name="Kubasova T."/>
            <person name="Jahodarova E."/>
            <person name="Rychlik I."/>
        </authorList>
    </citation>
    <scope>NUCLEOTIDE SEQUENCE</scope>
    <source>
        <strain evidence="10">An420c</strain>
    </source>
</reference>
<evidence type="ECO:0000256" key="8">
    <source>
        <dbReference type="SAM" id="Phobius"/>
    </source>
</evidence>
<dbReference type="PRINTS" id="PR00344">
    <property type="entry name" value="BCTRLSENSOR"/>
</dbReference>
<name>A0A939BB66_9CLOT</name>
<keyword evidence="8" id="KW-0472">Membrane</keyword>
<evidence type="ECO:0000256" key="5">
    <source>
        <dbReference type="ARBA" id="ARBA00022679"/>
    </source>
</evidence>
<evidence type="ECO:0000256" key="3">
    <source>
        <dbReference type="ARBA" id="ARBA00012438"/>
    </source>
</evidence>
<dbReference type="GO" id="GO:0016036">
    <property type="term" value="P:cellular response to phosphate starvation"/>
    <property type="evidence" value="ECO:0007669"/>
    <property type="project" value="TreeGrafter"/>
</dbReference>
<dbReference type="GO" id="GO:0005886">
    <property type="term" value="C:plasma membrane"/>
    <property type="evidence" value="ECO:0007669"/>
    <property type="project" value="TreeGrafter"/>
</dbReference>
<feature type="transmembrane region" description="Helical" evidence="8">
    <location>
        <begin position="6"/>
        <end position="24"/>
    </location>
</feature>
<evidence type="ECO:0000259" key="9">
    <source>
        <dbReference type="PROSITE" id="PS50109"/>
    </source>
</evidence>
<dbReference type="InterPro" id="IPR036890">
    <property type="entry name" value="HATPase_C_sf"/>
</dbReference>
<dbReference type="InterPro" id="IPR004358">
    <property type="entry name" value="Sig_transdc_His_kin-like_C"/>
</dbReference>
<dbReference type="PROSITE" id="PS50109">
    <property type="entry name" value="HIS_KIN"/>
    <property type="match status" value="1"/>
</dbReference>
<evidence type="ECO:0000313" key="11">
    <source>
        <dbReference type="Proteomes" id="UP000713880"/>
    </source>
</evidence>
<keyword evidence="6 10" id="KW-0418">Kinase</keyword>
<keyword evidence="7" id="KW-0902">Two-component regulatory system</keyword>
<dbReference type="SUPFAM" id="SSF47384">
    <property type="entry name" value="Homodimeric domain of signal transducing histidine kinase"/>
    <property type="match status" value="1"/>
</dbReference>
<keyword evidence="5" id="KW-0808">Transferase</keyword>
<dbReference type="Pfam" id="PF02518">
    <property type="entry name" value="HATPase_c"/>
    <property type="match status" value="1"/>
</dbReference>
<dbReference type="AlphaFoldDB" id="A0A939BB66"/>
<dbReference type="EC" id="2.7.13.3" evidence="3"/>
<evidence type="ECO:0000313" key="10">
    <source>
        <dbReference type="EMBL" id="MBM6827348.1"/>
    </source>
</evidence>
<dbReference type="Pfam" id="PF00512">
    <property type="entry name" value="HisKA"/>
    <property type="match status" value="1"/>
</dbReference>
<dbReference type="InterPro" id="IPR036097">
    <property type="entry name" value="HisK_dim/P_sf"/>
</dbReference>
<dbReference type="Gene3D" id="3.30.565.10">
    <property type="entry name" value="Histidine kinase-like ATPase, C-terminal domain"/>
    <property type="match status" value="1"/>
</dbReference>
<dbReference type="SMART" id="SM00388">
    <property type="entry name" value="HisKA"/>
    <property type="match status" value="1"/>
</dbReference>
<evidence type="ECO:0000256" key="6">
    <source>
        <dbReference type="ARBA" id="ARBA00022777"/>
    </source>
</evidence>
<reference evidence="10" key="2">
    <citation type="journal article" date="2021" name="Sci. Rep.">
        <title>The distribution of antibiotic resistance genes in chicken gut microbiota commensals.</title>
        <authorList>
            <person name="Juricova H."/>
            <person name="Matiasovicova J."/>
            <person name="Kubasova T."/>
            <person name="Cejkova D."/>
            <person name="Rychlik I."/>
        </authorList>
    </citation>
    <scope>NUCLEOTIDE SEQUENCE</scope>
    <source>
        <strain evidence="10">An420c</strain>
    </source>
</reference>
<feature type="domain" description="Histidine kinase" evidence="9">
    <location>
        <begin position="92"/>
        <end position="306"/>
    </location>
</feature>
<evidence type="ECO:0000256" key="4">
    <source>
        <dbReference type="ARBA" id="ARBA00022553"/>
    </source>
</evidence>
<sequence length="310" mass="35765">MSEMEMMIVVMIFLLAVLLGIFFFRRRYFRLYQAVQRFQKQILEGEEILPGADTEKAEDVIRDGFLRIQKKYNRETERIQKDQAAVQGLISDLSHQLKTPLANIRLYQELLSNRGLPSGQQEKLEERLGEQTEKLEWLLNALFQMVDLERGQENLKAKPEEIRTAVEGALAAVEPRARAKHIRIETEPSPEFLLVHDPKWTEEVFFNILENAVKYSPDGSTVHISYEAFETYGAVHIQDAAPVIPAEEYPRIFRKFYRGGNAGEQEGWGIGLYLARLILEQEQGYVKVEAGVEKGNIFSVFLPLCREKEM</sequence>
<comment type="subcellular location">
    <subcellularLocation>
        <location evidence="2">Membrane</location>
    </subcellularLocation>
</comment>
<dbReference type="CDD" id="cd00082">
    <property type="entry name" value="HisKA"/>
    <property type="match status" value="1"/>
</dbReference>
<gene>
    <name evidence="10" type="ORF">H6A13_09625</name>
</gene>
<keyword evidence="4" id="KW-0597">Phosphoprotein</keyword>
<dbReference type="GO" id="GO:0004721">
    <property type="term" value="F:phosphoprotein phosphatase activity"/>
    <property type="evidence" value="ECO:0007669"/>
    <property type="project" value="TreeGrafter"/>
</dbReference>
<dbReference type="PANTHER" id="PTHR45453">
    <property type="entry name" value="PHOSPHATE REGULON SENSOR PROTEIN PHOR"/>
    <property type="match status" value="1"/>
</dbReference>
<evidence type="ECO:0000256" key="2">
    <source>
        <dbReference type="ARBA" id="ARBA00004370"/>
    </source>
</evidence>
<dbReference type="Gene3D" id="1.10.287.130">
    <property type="match status" value="1"/>
</dbReference>
<evidence type="ECO:0000256" key="1">
    <source>
        <dbReference type="ARBA" id="ARBA00000085"/>
    </source>
</evidence>
<dbReference type="InterPro" id="IPR003661">
    <property type="entry name" value="HisK_dim/P_dom"/>
</dbReference>
<dbReference type="PANTHER" id="PTHR45453:SF1">
    <property type="entry name" value="PHOSPHATE REGULON SENSOR PROTEIN PHOR"/>
    <property type="match status" value="1"/>
</dbReference>
<dbReference type="EMBL" id="JACJLV010000032">
    <property type="protein sequence ID" value="MBM6827348.1"/>
    <property type="molecule type" value="Genomic_DNA"/>
</dbReference>